<feature type="domain" description="Tail spike" evidence="1">
    <location>
        <begin position="19"/>
        <end position="76"/>
    </location>
</feature>
<dbReference type="InterPro" id="IPR010572">
    <property type="entry name" value="Tail_dom"/>
</dbReference>
<accession>A0A1Q5STT3</accession>
<gene>
    <name evidence="2" type="ORF">BRO54_2681</name>
</gene>
<protein>
    <submittedName>
        <fullName evidence="2">Phage capsid and scaffold</fullName>
    </submittedName>
</protein>
<comment type="caution">
    <text evidence="2">The sequence shown here is derived from an EMBL/GenBank/DDBJ whole genome shotgun (WGS) entry which is preliminary data.</text>
</comment>
<evidence type="ECO:0000313" key="2">
    <source>
        <dbReference type="EMBL" id="OKO91404.1"/>
    </source>
</evidence>
<dbReference type="Proteomes" id="UP000186030">
    <property type="component" value="Unassembled WGS sequence"/>
</dbReference>
<name>A0A1Q5STT3_9BACL</name>
<organism evidence="2 3">
    <name type="scientific">Geobacillus proteiniphilus</name>
    <dbReference type="NCBI Taxonomy" id="860353"/>
    <lineage>
        <taxon>Bacteria</taxon>
        <taxon>Bacillati</taxon>
        <taxon>Bacillota</taxon>
        <taxon>Bacilli</taxon>
        <taxon>Bacillales</taxon>
        <taxon>Anoxybacillaceae</taxon>
        <taxon>Geobacillus</taxon>
    </lineage>
</organism>
<dbReference type="EMBL" id="MQMG01000038">
    <property type="protein sequence ID" value="OKO91404.1"/>
    <property type="molecule type" value="Genomic_DNA"/>
</dbReference>
<dbReference type="RefSeq" id="WP_074044186.1">
    <property type="nucleotide sequence ID" value="NZ_MQMG01000038.1"/>
</dbReference>
<evidence type="ECO:0000259" key="1">
    <source>
        <dbReference type="Pfam" id="PF06605"/>
    </source>
</evidence>
<reference evidence="2 3" key="1">
    <citation type="submission" date="2016-11" db="EMBL/GenBank/DDBJ databases">
        <authorList>
            <person name="Kadnikov V."/>
            <person name="Nazina T."/>
        </authorList>
    </citation>
    <scope>NUCLEOTIDE SEQUENCE [LARGE SCALE GENOMIC DNA]</scope>
    <source>
        <strain evidence="2 3">1017</strain>
    </source>
</reference>
<dbReference type="Pfam" id="PF06605">
    <property type="entry name" value="Prophage_tail"/>
    <property type="match status" value="1"/>
</dbReference>
<reference evidence="3" key="2">
    <citation type="submission" date="2017-01" db="EMBL/GenBank/DDBJ databases">
        <title>Genome sequencing and annotation of Geobacillus sp. 1017, a Hydrocarbon-Oxidizing Thermophilic Bacterium Isolated from a Heavy Oil Reservoir (China).</title>
        <authorList>
            <person name="Kadnikov V.V."/>
            <person name="Mardanov A.V."/>
            <person name="Poltaraus A.B."/>
            <person name="Sokolova D.S."/>
            <person name="Semenova E.M."/>
            <person name="Ravin N.V."/>
            <person name="Tourova T.P."/>
            <person name="Nazina T.N."/>
        </authorList>
    </citation>
    <scope>NUCLEOTIDE SEQUENCE [LARGE SCALE GENOMIC DNA]</scope>
    <source>
        <strain evidence="3">1017</strain>
    </source>
</reference>
<proteinExistence type="predicted"/>
<sequence length="78" mass="9169">MYKCLVQNESTEFCNKKYRKEYILEDERFILPGNLKRYAEDMLKEMAFPRISYQVSVLDLSAITGLEEDKFYLGDGIG</sequence>
<evidence type="ECO:0000313" key="3">
    <source>
        <dbReference type="Proteomes" id="UP000186030"/>
    </source>
</evidence>
<dbReference type="AlphaFoldDB" id="A0A1Q5STT3"/>